<dbReference type="FunFam" id="3.20.20.70:FF:000188">
    <property type="entry name" value="Mycofactocin radical SAM maturase MftC"/>
    <property type="match status" value="1"/>
</dbReference>
<name>A0A3R9QPR2_9CREN</name>
<dbReference type="InterPro" id="IPR058240">
    <property type="entry name" value="rSAM_sf"/>
</dbReference>
<dbReference type="SFLD" id="SFLDG01067">
    <property type="entry name" value="SPASM/twitch_domain_containing"/>
    <property type="match status" value="1"/>
</dbReference>
<dbReference type="PIRSF" id="PIRSF037420">
    <property type="entry name" value="PQQ_syn_pqqE"/>
    <property type="match status" value="1"/>
</dbReference>
<dbReference type="RefSeq" id="WP_125742886.1">
    <property type="nucleotide sequence ID" value="NZ_RCOR01000047.1"/>
</dbReference>
<evidence type="ECO:0000256" key="3">
    <source>
        <dbReference type="ARBA" id="ARBA00022691"/>
    </source>
</evidence>
<evidence type="ECO:0000256" key="5">
    <source>
        <dbReference type="ARBA" id="ARBA00023004"/>
    </source>
</evidence>
<proteinExistence type="predicted"/>
<keyword evidence="2" id="KW-0004">4Fe-4S</keyword>
<evidence type="ECO:0000313" key="8">
    <source>
        <dbReference type="EMBL" id="RSN67251.1"/>
    </source>
</evidence>
<gene>
    <name evidence="8" type="ORF">D9Q81_08880</name>
</gene>
<evidence type="ECO:0000259" key="7">
    <source>
        <dbReference type="PROSITE" id="PS51918"/>
    </source>
</evidence>
<comment type="caution">
    <text evidence="8">The sequence shown here is derived from an EMBL/GenBank/DDBJ whole genome shotgun (WGS) entry which is preliminary data.</text>
</comment>
<sequence length="349" mass="38980">MVHLRSMIKGSSSVSRGEEVADRSHSKSGIGVVIWNVTYDCNMRCSHCYQSEWRPIRELSDFNELRIVDQLEELGKPLIFISGGEPLLKSQTPQLIRELKARDFRVILSTNGSLNGALRSVADSLDNIALPLYGPEEFHDTITSVKGSYNSVINALRDLRGMNLTIKTVASRSTMKHIRHLLDVASRYDVSTLYVCDLLPEGRASSSEILSKEEWRKLLDFFLQEVIMEEEYGEIEIDIGLHPSAAIYASMRAGFEVKRRIMREGRGLISISPTGDVLLSPYLGDLRIGDARRIKEALESDIYRKVGDARNLKGACGDCPFKEVCGGSRVKAYVYSGDLLGEDPTCLIN</sequence>
<dbReference type="PROSITE" id="PS51918">
    <property type="entry name" value="RADICAL_SAM"/>
    <property type="match status" value="1"/>
</dbReference>
<dbReference type="Proteomes" id="UP000278149">
    <property type="component" value="Unassembled WGS sequence"/>
</dbReference>
<dbReference type="Pfam" id="PF04055">
    <property type="entry name" value="Radical_SAM"/>
    <property type="match status" value="1"/>
</dbReference>
<dbReference type="GO" id="GO:0046872">
    <property type="term" value="F:metal ion binding"/>
    <property type="evidence" value="ECO:0007669"/>
    <property type="project" value="UniProtKB-KW"/>
</dbReference>
<dbReference type="InterPro" id="IPR007197">
    <property type="entry name" value="rSAM"/>
</dbReference>
<evidence type="ECO:0000256" key="2">
    <source>
        <dbReference type="ARBA" id="ARBA00022485"/>
    </source>
</evidence>
<keyword evidence="4" id="KW-0479">Metal-binding</keyword>
<evidence type="ECO:0000256" key="6">
    <source>
        <dbReference type="ARBA" id="ARBA00023014"/>
    </source>
</evidence>
<dbReference type="Gene3D" id="3.20.20.70">
    <property type="entry name" value="Aldolase class I"/>
    <property type="match status" value="1"/>
</dbReference>
<reference evidence="8 9" key="1">
    <citation type="submission" date="2018-10" db="EMBL/GenBank/DDBJ databases">
        <title>Co-occurring genomic capacity for anaerobic methane metabolism and dissimilatory sulfite reduction discovered in the Korarchaeota.</title>
        <authorList>
            <person name="Mckay L.J."/>
            <person name="Dlakic M."/>
            <person name="Fields M.W."/>
            <person name="Delmont T.O."/>
            <person name="Eren A.M."/>
            <person name="Jay Z.J."/>
            <person name="Klingelsmith K.B."/>
            <person name="Rusch D.B."/>
            <person name="Inskeep W.P."/>
        </authorList>
    </citation>
    <scope>NUCLEOTIDE SEQUENCE [LARGE SCALE GENOMIC DNA]</scope>
    <source>
        <strain evidence="8 9">WS</strain>
    </source>
</reference>
<dbReference type="InterPro" id="IPR017200">
    <property type="entry name" value="PqqE-like"/>
</dbReference>
<accession>A0A3R9QPR2</accession>
<keyword evidence="5" id="KW-0408">Iron</keyword>
<organism evidence="8 9">
    <name type="scientific">Candidatus Korarchaeum cryptofilum</name>
    <dbReference type="NCBI Taxonomy" id="498846"/>
    <lineage>
        <taxon>Archaea</taxon>
        <taxon>Thermoproteota</taxon>
        <taxon>Candidatus Korarchaeia</taxon>
        <taxon>Candidatus Korarchaeales</taxon>
        <taxon>Candidatus Korarchaeaceae</taxon>
        <taxon>Candidatus Korarchaeum</taxon>
    </lineage>
</organism>
<feature type="domain" description="Radical SAM core" evidence="7">
    <location>
        <begin position="27"/>
        <end position="242"/>
    </location>
</feature>
<dbReference type="InterPro" id="IPR050377">
    <property type="entry name" value="Radical_SAM_PqqE_MftC-like"/>
</dbReference>
<dbReference type="GO" id="GO:0003824">
    <property type="term" value="F:catalytic activity"/>
    <property type="evidence" value="ECO:0007669"/>
    <property type="project" value="InterPro"/>
</dbReference>
<dbReference type="PANTHER" id="PTHR11228:SF7">
    <property type="entry name" value="PQQA PEPTIDE CYCLASE"/>
    <property type="match status" value="1"/>
</dbReference>
<dbReference type="CDD" id="cd01335">
    <property type="entry name" value="Radical_SAM"/>
    <property type="match status" value="1"/>
</dbReference>
<evidence type="ECO:0000256" key="4">
    <source>
        <dbReference type="ARBA" id="ARBA00022723"/>
    </source>
</evidence>
<dbReference type="GO" id="GO:0006783">
    <property type="term" value="P:heme biosynthetic process"/>
    <property type="evidence" value="ECO:0007669"/>
    <property type="project" value="TreeGrafter"/>
</dbReference>
<dbReference type="GO" id="GO:0051539">
    <property type="term" value="F:4 iron, 4 sulfur cluster binding"/>
    <property type="evidence" value="ECO:0007669"/>
    <property type="project" value="UniProtKB-KW"/>
</dbReference>
<dbReference type="SFLD" id="SFLDS00029">
    <property type="entry name" value="Radical_SAM"/>
    <property type="match status" value="1"/>
</dbReference>
<keyword evidence="6" id="KW-0411">Iron-sulfur</keyword>
<evidence type="ECO:0000256" key="1">
    <source>
        <dbReference type="ARBA" id="ARBA00001966"/>
    </source>
</evidence>
<protein>
    <submittedName>
        <fullName evidence="8">Radical SAM protein</fullName>
    </submittedName>
</protein>
<evidence type="ECO:0000313" key="9">
    <source>
        <dbReference type="Proteomes" id="UP000278149"/>
    </source>
</evidence>
<dbReference type="SUPFAM" id="SSF102114">
    <property type="entry name" value="Radical SAM enzymes"/>
    <property type="match status" value="1"/>
</dbReference>
<dbReference type="AlphaFoldDB" id="A0A3R9QPR2"/>
<comment type="cofactor">
    <cofactor evidence="1">
        <name>[4Fe-4S] cluster</name>
        <dbReference type="ChEBI" id="CHEBI:49883"/>
    </cofactor>
</comment>
<dbReference type="EMBL" id="RCOR01000047">
    <property type="protein sequence ID" value="RSN67251.1"/>
    <property type="molecule type" value="Genomic_DNA"/>
</dbReference>
<dbReference type="PANTHER" id="PTHR11228">
    <property type="entry name" value="RADICAL SAM DOMAIN PROTEIN"/>
    <property type="match status" value="1"/>
</dbReference>
<keyword evidence="3" id="KW-0949">S-adenosyl-L-methionine</keyword>
<dbReference type="InterPro" id="IPR013785">
    <property type="entry name" value="Aldolase_TIM"/>
</dbReference>